<proteinExistence type="predicted"/>
<accession>A0A6V8KXV9</accession>
<name>A0A6V8KXV9_9ACTN</name>
<keyword evidence="1" id="KW-0472">Membrane</keyword>
<gene>
    <name evidence="2" type="ORF">Prum_035750</name>
</gene>
<dbReference type="Proteomes" id="UP000482960">
    <property type="component" value="Unassembled WGS sequence"/>
</dbReference>
<dbReference type="AlphaFoldDB" id="A0A6V8KXV9"/>
<comment type="caution">
    <text evidence="2">The sequence shown here is derived from an EMBL/GenBank/DDBJ whole genome shotgun (WGS) entry which is preliminary data.</text>
</comment>
<organism evidence="2 3">
    <name type="scientific">Phytohabitans rumicis</name>
    <dbReference type="NCBI Taxonomy" id="1076125"/>
    <lineage>
        <taxon>Bacteria</taxon>
        <taxon>Bacillati</taxon>
        <taxon>Actinomycetota</taxon>
        <taxon>Actinomycetes</taxon>
        <taxon>Micromonosporales</taxon>
        <taxon>Micromonosporaceae</taxon>
    </lineage>
</organism>
<reference evidence="2 3" key="1">
    <citation type="submission" date="2020-03" db="EMBL/GenBank/DDBJ databases">
        <title>Whole genome shotgun sequence of Phytohabitans rumicis NBRC 108638.</title>
        <authorList>
            <person name="Komaki H."/>
            <person name="Tamura T."/>
        </authorList>
    </citation>
    <scope>NUCLEOTIDE SEQUENCE [LARGE SCALE GENOMIC DNA]</scope>
    <source>
        <strain evidence="2 3">NBRC 108638</strain>
    </source>
</reference>
<reference evidence="2 3" key="2">
    <citation type="submission" date="2020-03" db="EMBL/GenBank/DDBJ databases">
        <authorList>
            <person name="Ichikawa N."/>
            <person name="Kimura A."/>
            <person name="Kitahashi Y."/>
            <person name="Uohara A."/>
        </authorList>
    </citation>
    <scope>NUCLEOTIDE SEQUENCE [LARGE SCALE GENOMIC DNA]</scope>
    <source>
        <strain evidence="2 3">NBRC 108638</strain>
    </source>
</reference>
<evidence type="ECO:0000256" key="1">
    <source>
        <dbReference type="SAM" id="Phobius"/>
    </source>
</evidence>
<evidence type="ECO:0000313" key="3">
    <source>
        <dbReference type="Proteomes" id="UP000482960"/>
    </source>
</evidence>
<evidence type="ECO:0000313" key="2">
    <source>
        <dbReference type="EMBL" id="GFJ89933.1"/>
    </source>
</evidence>
<keyword evidence="1" id="KW-0812">Transmembrane</keyword>
<keyword evidence="1" id="KW-1133">Transmembrane helix</keyword>
<keyword evidence="3" id="KW-1185">Reference proteome</keyword>
<protein>
    <submittedName>
        <fullName evidence="2">Uncharacterized protein</fullName>
    </submittedName>
</protein>
<sequence length="170" mass="18481">MADGWLGLDWGNVPAWVGSVMTGSSLMIAAFTYRRSVAERAREQRDRERAQAAKVSAWVVNSRQAQIRNGNDVAVVIQAFFSEGSLLAAADQVSFAPGQTRILRLPHDYERLADRSGRLALIPALVIVDSSGRSWLRTGQGGLEALTSDGRTALERRLAATTVQLTLTDV</sequence>
<dbReference type="EMBL" id="BLPG01000001">
    <property type="protein sequence ID" value="GFJ89933.1"/>
    <property type="molecule type" value="Genomic_DNA"/>
</dbReference>
<feature type="transmembrane region" description="Helical" evidence="1">
    <location>
        <begin position="13"/>
        <end position="33"/>
    </location>
</feature>
<dbReference type="RefSeq" id="WP_173077407.1">
    <property type="nucleotide sequence ID" value="NZ_BAABJB010000007.1"/>
</dbReference>